<dbReference type="Pfam" id="PF07730">
    <property type="entry name" value="HisKA_3"/>
    <property type="match status" value="1"/>
</dbReference>
<keyword evidence="3" id="KW-0808">Transferase</keyword>
<feature type="domain" description="Signal transduction histidine kinase subgroup 3 dimerisation and phosphoacceptor" evidence="9">
    <location>
        <begin position="179"/>
        <end position="243"/>
    </location>
</feature>
<proteinExistence type="predicted"/>
<dbReference type="InterPro" id="IPR003594">
    <property type="entry name" value="HATPase_dom"/>
</dbReference>
<gene>
    <name evidence="11" type="ORF">GH741_12615</name>
</gene>
<dbReference type="Proteomes" id="UP000799092">
    <property type="component" value="Unassembled WGS sequence"/>
</dbReference>
<keyword evidence="5" id="KW-0902">Two-component regulatory system</keyword>
<keyword evidence="12" id="KW-1185">Reference proteome</keyword>
<keyword evidence="7" id="KW-0472">Membrane</keyword>
<evidence type="ECO:0000256" key="3">
    <source>
        <dbReference type="ARBA" id="ARBA00022679"/>
    </source>
</evidence>
<dbReference type="PANTHER" id="PTHR24421">
    <property type="entry name" value="NITRATE/NITRITE SENSOR PROTEIN NARX-RELATED"/>
    <property type="match status" value="1"/>
</dbReference>
<organism evidence="11 12">
    <name type="scientific">Aquibacillus halophilus</name>
    <dbReference type="NCBI Taxonomy" id="930132"/>
    <lineage>
        <taxon>Bacteria</taxon>
        <taxon>Bacillati</taxon>
        <taxon>Bacillota</taxon>
        <taxon>Bacilli</taxon>
        <taxon>Bacillales</taxon>
        <taxon>Bacillaceae</taxon>
        <taxon>Aquibacillus</taxon>
    </lineage>
</organism>
<comment type="catalytic activity">
    <reaction evidence="1">
        <text>ATP + protein L-histidine = ADP + protein N-phospho-L-histidine.</text>
        <dbReference type="EC" id="2.7.13.3"/>
    </reaction>
</comment>
<comment type="caution">
    <text evidence="11">The sequence shown here is derived from an EMBL/GenBank/DDBJ whole genome shotgun (WGS) entry which is preliminary data.</text>
</comment>
<feature type="transmembrane region" description="Helical" evidence="7">
    <location>
        <begin position="130"/>
        <end position="149"/>
    </location>
</feature>
<sequence>MQNWYQIFPRNTGLSSYIWIIFCILPFYFIFKSSSIYDILIGIFLILLFFTSYRLSFVTKGALVYLWVGIDMVISIILTLLFGYVYFSLFLAFFIGNVQNKAGFITLYVVHLVTTIGAITAGFLIKTDIFLNQVPFIVICIVGVILLPFNMHNRIKREKLEGQLEDANQRISQLMVIEERQRIARDLHDTLGQKLSLIGLKSDLAGKLVSVNPDSAINEIRDINQTARTALKEVREMVSDMRGVRLKDEIIHIEQILEAAQIEFNLEGNSVLTNTPLLVENVLSMCLKEAVTNIVKHSQASSCDILIEQSPNELLIKIEDNGVGMSGGIESVNGHGLQGMRERLEFVNGSLDVESSGGTTLQVRVPNVIKQSK</sequence>
<dbReference type="EMBL" id="WJNG01000010">
    <property type="protein sequence ID" value="MRH43522.1"/>
    <property type="molecule type" value="Genomic_DNA"/>
</dbReference>
<feature type="domain" description="Histidine kinase/HSP90-like ATPase" evidence="8">
    <location>
        <begin position="282"/>
        <end position="367"/>
    </location>
</feature>
<evidence type="ECO:0000313" key="11">
    <source>
        <dbReference type="EMBL" id="MRH43522.1"/>
    </source>
</evidence>
<accession>A0A6A8DQL9</accession>
<evidence type="ECO:0000256" key="4">
    <source>
        <dbReference type="ARBA" id="ARBA00022777"/>
    </source>
</evidence>
<dbReference type="OrthoDB" id="9797605at2"/>
<dbReference type="InterPro" id="IPR056374">
    <property type="entry name" value="DesK/YvfT_N"/>
</dbReference>
<dbReference type="GO" id="GO:0000155">
    <property type="term" value="F:phosphorelay sensor kinase activity"/>
    <property type="evidence" value="ECO:0007669"/>
    <property type="project" value="InterPro"/>
</dbReference>
<dbReference type="GO" id="GO:0016020">
    <property type="term" value="C:membrane"/>
    <property type="evidence" value="ECO:0007669"/>
    <property type="project" value="InterPro"/>
</dbReference>
<name>A0A6A8DQL9_9BACI</name>
<dbReference type="AlphaFoldDB" id="A0A6A8DQL9"/>
<feature type="domain" description="DesK/YvfT N-terminal" evidence="10">
    <location>
        <begin position="1"/>
        <end position="150"/>
    </location>
</feature>
<dbReference type="CDD" id="cd16917">
    <property type="entry name" value="HATPase_UhpB-NarQ-NarX-like"/>
    <property type="match status" value="1"/>
</dbReference>
<feature type="transmembrane region" description="Helical" evidence="7">
    <location>
        <begin position="62"/>
        <end position="95"/>
    </location>
</feature>
<feature type="transmembrane region" description="Helical" evidence="7">
    <location>
        <begin position="36"/>
        <end position="56"/>
    </location>
</feature>
<feature type="transmembrane region" description="Helical" evidence="7">
    <location>
        <begin position="12"/>
        <end position="31"/>
    </location>
</feature>
<dbReference type="Pfam" id="PF02518">
    <property type="entry name" value="HATPase_c"/>
    <property type="match status" value="1"/>
</dbReference>
<dbReference type="Gene3D" id="1.20.5.1930">
    <property type="match status" value="1"/>
</dbReference>
<keyword evidence="6" id="KW-0175">Coiled coil</keyword>
<keyword evidence="7" id="KW-0812">Transmembrane</keyword>
<evidence type="ECO:0000256" key="2">
    <source>
        <dbReference type="ARBA" id="ARBA00012438"/>
    </source>
</evidence>
<feature type="transmembrane region" description="Helical" evidence="7">
    <location>
        <begin position="102"/>
        <end position="124"/>
    </location>
</feature>
<keyword evidence="4 11" id="KW-0418">Kinase</keyword>
<reference evidence="11" key="1">
    <citation type="submission" date="2019-11" db="EMBL/GenBank/DDBJ databases">
        <authorList>
            <person name="Li J."/>
        </authorList>
    </citation>
    <scope>NUCLEOTIDE SEQUENCE</scope>
    <source>
        <strain evidence="11">B6B</strain>
    </source>
</reference>
<evidence type="ECO:0000259" key="9">
    <source>
        <dbReference type="Pfam" id="PF07730"/>
    </source>
</evidence>
<evidence type="ECO:0000256" key="7">
    <source>
        <dbReference type="SAM" id="Phobius"/>
    </source>
</evidence>
<dbReference type="GO" id="GO:0046983">
    <property type="term" value="F:protein dimerization activity"/>
    <property type="evidence" value="ECO:0007669"/>
    <property type="project" value="InterPro"/>
</dbReference>
<evidence type="ECO:0000259" key="10">
    <source>
        <dbReference type="Pfam" id="PF23540"/>
    </source>
</evidence>
<dbReference type="Pfam" id="PF23540">
    <property type="entry name" value="DesK_N"/>
    <property type="match status" value="1"/>
</dbReference>
<evidence type="ECO:0000313" key="12">
    <source>
        <dbReference type="Proteomes" id="UP000799092"/>
    </source>
</evidence>
<dbReference type="InterPro" id="IPR036890">
    <property type="entry name" value="HATPase_C_sf"/>
</dbReference>
<evidence type="ECO:0000256" key="5">
    <source>
        <dbReference type="ARBA" id="ARBA00023012"/>
    </source>
</evidence>
<dbReference type="RefSeq" id="WP_153737238.1">
    <property type="nucleotide sequence ID" value="NZ_WJNG01000010.1"/>
</dbReference>
<evidence type="ECO:0000256" key="1">
    <source>
        <dbReference type="ARBA" id="ARBA00000085"/>
    </source>
</evidence>
<dbReference type="PANTHER" id="PTHR24421:SF63">
    <property type="entry name" value="SENSOR HISTIDINE KINASE DESK"/>
    <property type="match status" value="1"/>
</dbReference>
<dbReference type="SUPFAM" id="SSF55874">
    <property type="entry name" value="ATPase domain of HSP90 chaperone/DNA topoisomerase II/histidine kinase"/>
    <property type="match status" value="1"/>
</dbReference>
<protein>
    <recommendedName>
        <fullName evidence="2">histidine kinase</fullName>
        <ecNumber evidence="2">2.7.13.3</ecNumber>
    </recommendedName>
</protein>
<dbReference type="InterPro" id="IPR011712">
    <property type="entry name" value="Sig_transdc_His_kin_sub3_dim/P"/>
</dbReference>
<dbReference type="InterPro" id="IPR050482">
    <property type="entry name" value="Sensor_HK_TwoCompSys"/>
</dbReference>
<feature type="coiled-coil region" evidence="6">
    <location>
        <begin position="150"/>
        <end position="177"/>
    </location>
</feature>
<evidence type="ECO:0000259" key="8">
    <source>
        <dbReference type="Pfam" id="PF02518"/>
    </source>
</evidence>
<keyword evidence="7" id="KW-1133">Transmembrane helix</keyword>
<dbReference type="Gene3D" id="3.30.565.10">
    <property type="entry name" value="Histidine kinase-like ATPase, C-terminal domain"/>
    <property type="match status" value="1"/>
</dbReference>
<dbReference type="EC" id="2.7.13.3" evidence="2"/>
<evidence type="ECO:0000256" key="6">
    <source>
        <dbReference type="SAM" id="Coils"/>
    </source>
</evidence>